<comment type="caution">
    <text evidence="2">The sequence shown here is derived from an EMBL/GenBank/DDBJ whole genome shotgun (WGS) entry which is preliminary data.</text>
</comment>
<gene>
    <name evidence="2" type="ORF">PoB_004601700</name>
</gene>
<evidence type="ECO:0000313" key="2">
    <source>
        <dbReference type="EMBL" id="GFO19512.1"/>
    </source>
</evidence>
<evidence type="ECO:0000313" key="3">
    <source>
        <dbReference type="Proteomes" id="UP000735302"/>
    </source>
</evidence>
<dbReference type="AlphaFoldDB" id="A0AAV4BJD9"/>
<feature type="compositionally biased region" description="Basic and acidic residues" evidence="1">
    <location>
        <begin position="54"/>
        <end position="66"/>
    </location>
</feature>
<sequence length="66" mass="7387">MDASECYQDSYKAFKAAHPSLKSSEILEERRTPEDVAMLPSKLGATNPYPARRRVADRETAPRYGG</sequence>
<feature type="region of interest" description="Disordered" evidence="1">
    <location>
        <begin position="31"/>
        <end position="66"/>
    </location>
</feature>
<organism evidence="2 3">
    <name type="scientific">Plakobranchus ocellatus</name>
    <dbReference type="NCBI Taxonomy" id="259542"/>
    <lineage>
        <taxon>Eukaryota</taxon>
        <taxon>Metazoa</taxon>
        <taxon>Spiralia</taxon>
        <taxon>Lophotrochozoa</taxon>
        <taxon>Mollusca</taxon>
        <taxon>Gastropoda</taxon>
        <taxon>Heterobranchia</taxon>
        <taxon>Euthyneura</taxon>
        <taxon>Panpulmonata</taxon>
        <taxon>Sacoglossa</taxon>
        <taxon>Placobranchoidea</taxon>
        <taxon>Plakobranchidae</taxon>
        <taxon>Plakobranchus</taxon>
    </lineage>
</organism>
<proteinExistence type="predicted"/>
<keyword evidence="3" id="KW-1185">Reference proteome</keyword>
<reference evidence="2 3" key="1">
    <citation type="journal article" date="2021" name="Elife">
        <title>Chloroplast acquisition without the gene transfer in kleptoplastic sea slugs, Plakobranchus ocellatus.</title>
        <authorList>
            <person name="Maeda T."/>
            <person name="Takahashi S."/>
            <person name="Yoshida T."/>
            <person name="Shimamura S."/>
            <person name="Takaki Y."/>
            <person name="Nagai Y."/>
            <person name="Toyoda A."/>
            <person name="Suzuki Y."/>
            <person name="Arimoto A."/>
            <person name="Ishii H."/>
            <person name="Satoh N."/>
            <person name="Nishiyama T."/>
            <person name="Hasebe M."/>
            <person name="Maruyama T."/>
            <person name="Minagawa J."/>
            <person name="Obokata J."/>
            <person name="Shigenobu S."/>
        </authorList>
    </citation>
    <scope>NUCLEOTIDE SEQUENCE [LARGE SCALE GENOMIC DNA]</scope>
</reference>
<accession>A0AAV4BJD9</accession>
<dbReference type="EMBL" id="BLXT01005065">
    <property type="protein sequence ID" value="GFO19512.1"/>
    <property type="molecule type" value="Genomic_DNA"/>
</dbReference>
<dbReference type="Proteomes" id="UP000735302">
    <property type="component" value="Unassembled WGS sequence"/>
</dbReference>
<evidence type="ECO:0000256" key="1">
    <source>
        <dbReference type="SAM" id="MobiDB-lite"/>
    </source>
</evidence>
<protein>
    <submittedName>
        <fullName evidence="2">Uncharacterized protein</fullName>
    </submittedName>
</protein>
<name>A0AAV4BJD9_9GAST</name>